<dbReference type="InterPro" id="IPR018376">
    <property type="entry name" value="Enoyl-CoA_hyd/isom_CS"/>
</dbReference>
<sequence length="281" mass="30117">MSGLGVGGRRLAGLAGLDELTGTRYEKRGRVAYVTLNRPDCLNAMDLRMHEELALIWDDFETDDELWLAVLTGAGDRAFSAGQDLKELAERIRSGAAAPATFGSRGKPGWPRLTERFTLTKPVIARVNGHAFGGGFELALACDVIVAADHATFALPEAKLGLIAGAGGVFRLTRQAPYRIALGHRSHLSNHPTGAGLPDPIHVGGAPHAQRRRRGGPACLRREESAALEGMLTSSTSMDEDVTDPASRTRCLCSVFCVLCSVFRASPCAGTRRRGSRTGRW</sequence>
<dbReference type="SUPFAM" id="SSF52096">
    <property type="entry name" value="ClpP/crotonase"/>
    <property type="match status" value="1"/>
</dbReference>
<evidence type="ECO:0008006" key="5">
    <source>
        <dbReference type="Google" id="ProtNLM"/>
    </source>
</evidence>
<evidence type="ECO:0000313" key="4">
    <source>
        <dbReference type="Proteomes" id="UP001500751"/>
    </source>
</evidence>
<proteinExistence type="inferred from homology"/>
<dbReference type="Gene3D" id="3.90.226.10">
    <property type="entry name" value="2-enoyl-CoA Hydratase, Chain A, domain 1"/>
    <property type="match status" value="1"/>
</dbReference>
<dbReference type="Pfam" id="PF00378">
    <property type="entry name" value="ECH_1"/>
    <property type="match status" value="1"/>
</dbReference>
<organism evidence="3 4">
    <name type="scientific">Catenulispora yoronensis</name>
    <dbReference type="NCBI Taxonomy" id="450799"/>
    <lineage>
        <taxon>Bacteria</taxon>
        <taxon>Bacillati</taxon>
        <taxon>Actinomycetota</taxon>
        <taxon>Actinomycetes</taxon>
        <taxon>Catenulisporales</taxon>
        <taxon>Catenulisporaceae</taxon>
        <taxon>Catenulispora</taxon>
    </lineage>
</organism>
<dbReference type="PANTHER" id="PTHR11941">
    <property type="entry name" value="ENOYL-COA HYDRATASE-RELATED"/>
    <property type="match status" value="1"/>
</dbReference>
<comment type="similarity">
    <text evidence="1 2">Belongs to the enoyl-CoA hydratase/isomerase family.</text>
</comment>
<name>A0ABP5GAB1_9ACTN</name>
<dbReference type="CDD" id="cd06558">
    <property type="entry name" value="crotonase-like"/>
    <property type="match status" value="1"/>
</dbReference>
<evidence type="ECO:0000256" key="1">
    <source>
        <dbReference type="ARBA" id="ARBA00005254"/>
    </source>
</evidence>
<evidence type="ECO:0000256" key="2">
    <source>
        <dbReference type="RuleBase" id="RU003707"/>
    </source>
</evidence>
<reference evidence="4" key="1">
    <citation type="journal article" date="2019" name="Int. J. Syst. Evol. Microbiol.">
        <title>The Global Catalogue of Microorganisms (GCM) 10K type strain sequencing project: providing services to taxonomists for standard genome sequencing and annotation.</title>
        <authorList>
            <consortium name="The Broad Institute Genomics Platform"/>
            <consortium name="The Broad Institute Genome Sequencing Center for Infectious Disease"/>
            <person name="Wu L."/>
            <person name="Ma J."/>
        </authorList>
    </citation>
    <scope>NUCLEOTIDE SEQUENCE [LARGE SCALE GENOMIC DNA]</scope>
    <source>
        <strain evidence="4">JCM 16014</strain>
    </source>
</reference>
<protein>
    <recommendedName>
        <fullName evidence="5">Enoyl-CoA hydratase</fullName>
    </recommendedName>
</protein>
<comment type="caution">
    <text evidence="3">The sequence shown here is derived from an EMBL/GenBank/DDBJ whole genome shotgun (WGS) entry which is preliminary data.</text>
</comment>
<dbReference type="InterPro" id="IPR029045">
    <property type="entry name" value="ClpP/crotonase-like_dom_sf"/>
</dbReference>
<accession>A0ABP5GAB1</accession>
<dbReference type="PANTHER" id="PTHR11941:SF54">
    <property type="entry name" value="ENOYL-COA HYDRATASE, MITOCHONDRIAL"/>
    <property type="match status" value="1"/>
</dbReference>
<dbReference type="InterPro" id="IPR001753">
    <property type="entry name" value="Enoyl-CoA_hydra/iso"/>
</dbReference>
<dbReference type="Proteomes" id="UP001500751">
    <property type="component" value="Unassembled WGS sequence"/>
</dbReference>
<keyword evidence="4" id="KW-1185">Reference proteome</keyword>
<gene>
    <name evidence="3" type="ORF">GCM10009839_52430</name>
</gene>
<dbReference type="EMBL" id="BAAAQN010000034">
    <property type="protein sequence ID" value="GAA2042945.1"/>
    <property type="molecule type" value="Genomic_DNA"/>
</dbReference>
<dbReference type="PROSITE" id="PS00166">
    <property type="entry name" value="ENOYL_COA_HYDRATASE"/>
    <property type="match status" value="1"/>
</dbReference>
<evidence type="ECO:0000313" key="3">
    <source>
        <dbReference type="EMBL" id="GAA2042945.1"/>
    </source>
</evidence>